<proteinExistence type="predicted"/>
<dbReference type="InParanoid" id="B7QM24"/>
<dbReference type="PaxDb" id="6945-B7QM24"/>
<dbReference type="HOGENOM" id="CLU_2640897_0_0_1"/>
<dbReference type="Proteomes" id="UP000001555">
    <property type="component" value="Unassembled WGS sequence"/>
</dbReference>
<sequence>MLPIQQLETPYSGETSDVGANQLTMAATVTMIIGAPHATTQYNAKVLLRVEDRLTAVMPLQMSNESTLVQKNVDKKP</sequence>
<dbReference type="EMBL" id="ABJB011092957">
    <property type="status" value="NOT_ANNOTATED_CDS"/>
    <property type="molecule type" value="Genomic_DNA"/>
</dbReference>
<accession>B7QM24</accession>
<evidence type="ECO:0000313" key="2">
    <source>
        <dbReference type="EnsemblMetazoa" id="ISCW023672-PA"/>
    </source>
</evidence>
<keyword evidence="3" id="KW-1185">Reference proteome</keyword>
<dbReference type="EnsemblMetazoa" id="ISCW023672-RA">
    <property type="protein sequence ID" value="ISCW023672-PA"/>
    <property type="gene ID" value="ISCW023672"/>
</dbReference>
<name>B7QM24_IXOSC</name>
<dbReference type="EMBL" id="DS968865">
    <property type="protein sequence ID" value="EEC19896.1"/>
    <property type="molecule type" value="Genomic_DNA"/>
</dbReference>
<reference evidence="1 3" key="1">
    <citation type="submission" date="2008-03" db="EMBL/GenBank/DDBJ databases">
        <title>Annotation of Ixodes scapularis.</title>
        <authorList>
            <consortium name="Ixodes scapularis Genome Project Consortium"/>
            <person name="Caler E."/>
            <person name="Hannick L.I."/>
            <person name="Bidwell S."/>
            <person name="Joardar V."/>
            <person name="Thiagarajan M."/>
            <person name="Amedeo P."/>
            <person name="Galinsky K.J."/>
            <person name="Schobel S."/>
            <person name="Inman J."/>
            <person name="Hostetler J."/>
            <person name="Miller J."/>
            <person name="Hammond M."/>
            <person name="Megy K."/>
            <person name="Lawson D."/>
            <person name="Kodira C."/>
            <person name="Sutton G."/>
            <person name="Meyer J."/>
            <person name="Hill C.A."/>
            <person name="Birren B."/>
            <person name="Nene V."/>
            <person name="Collins F."/>
            <person name="Alarcon-Chaidez F."/>
            <person name="Wikel S."/>
            <person name="Strausberg R."/>
        </authorList>
    </citation>
    <scope>NUCLEOTIDE SEQUENCE [LARGE SCALE GENOMIC DNA]</scope>
    <source>
        <strain evidence="3">Wikel</strain>
        <strain evidence="1">Wikel colony</strain>
    </source>
</reference>
<organism>
    <name type="scientific">Ixodes scapularis</name>
    <name type="common">Black-legged tick</name>
    <name type="synonym">Deer tick</name>
    <dbReference type="NCBI Taxonomy" id="6945"/>
    <lineage>
        <taxon>Eukaryota</taxon>
        <taxon>Metazoa</taxon>
        <taxon>Ecdysozoa</taxon>
        <taxon>Arthropoda</taxon>
        <taxon>Chelicerata</taxon>
        <taxon>Arachnida</taxon>
        <taxon>Acari</taxon>
        <taxon>Parasitiformes</taxon>
        <taxon>Ixodida</taxon>
        <taxon>Ixodoidea</taxon>
        <taxon>Ixodidae</taxon>
        <taxon>Ixodinae</taxon>
        <taxon>Ixodes</taxon>
    </lineage>
</organism>
<dbReference type="AlphaFoldDB" id="B7QM24"/>
<dbReference type="VEuPathDB" id="VectorBase:ISCI023672"/>
<evidence type="ECO:0000313" key="3">
    <source>
        <dbReference type="Proteomes" id="UP000001555"/>
    </source>
</evidence>
<evidence type="ECO:0000313" key="1">
    <source>
        <dbReference type="EMBL" id="EEC19896.1"/>
    </source>
</evidence>
<dbReference type="VEuPathDB" id="VectorBase:ISCW023672"/>
<protein>
    <submittedName>
        <fullName evidence="1 2">Uncharacterized protein</fullName>
    </submittedName>
</protein>
<reference evidence="2" key="2">
    <citation type="submission" date="2020-05" db="UniProtKB">
        <authorList>
            <consortium name="EnsemblMetazoa"/>
        </authorList>
    </citation>
    <scope>IDENTIFICATION</scope>
    <source>
        <strain evidence="2">wikel</strain>
    </source>
</reference>
<gene>
    <name evidence="1" type="ORF">IscW_ISCW023672</name>
</gene>